<dbReference type="Pfam" id="PF14172">
    <property type="entry name" value="DUF4309"/>
    <property type="match status" value="1"/>
</dbReference>
<dbReference type="EMBL" id="JBHSAP010000007">
    <property type="protein sequence ID" value="MFC4075797.1"/>
    <property type="molecule type" value="Genomic_DNA"/>
</dbReference>
<dbReference type="RefSeq" id="WP_380702056.1">
    <property type="nucleotide sequence ID" value="NZ_JBHSAP010000007.1"/>
</dbReference>
<name>A0ABV8JA90_9BACL</name>
<gene>
    <name evidence="2" type="ORF">ACFOUO_03135</name>
</gene>
<keyword evidence="1" id="KW-0732">Signal</keyword>
<proteinExistence type="predicted"/>
<organism evidence="2 3">
    <name type="scientific">Salinithrix halophila</name>
    <dbReference type="NCBI Taxonomy" id="1485204"/>
    <lineage>
        <taxon>Bacteria</taxon>
        <taxon>Bacillati</taxon>
        <taxon>Bacillota</taxon>
        <taxon>Bacilli</taxon>
        <taxon>Bacillales</taxon>
        <taxon>Thermoactinomycetaceae</taxon>
        <taxon>Salinithrix</taxon>
    </lineage>
</organism>
<protein>
    <submittedName>
        <fullName evidence="2">DUF4309 domain-containing protein</fullName>
    </submittedName>
</protein>
<accession>A0ABV8JA90</accession>
<dbReference type="Proteomes" id="UP001595843">
    <property type="component" value="Unassembled WGS sequence"/>
</dbReference>
<evidence type="ECO:0000256" key="1">
    <source>
        <dbReference type="SAM" id="SignalP"/>
    </source>
</evidence>
<evidence type="ECO:0000313" key="3">
    <source>
        <dbReference type="Proteomes" id="UP001595843"/>
    </source>
</evidence>
<feature type="chain" id="PRO_5045888242" evidence="1">
    <location>
        <begin position="33"/>
        <end position="221"/>
    </location>
</feature>
<keyword evidence="3" id="KW-1185">Reference proteome</keyword>
<comment type="caution">
    <text evidence="2">The sequence shown here is derived from an EMBL/GenBank/DDBJ whole genome shotgun (WGS) entry which is preliminary data.</text>
</comment>
<feature type="signal peptide" evidence="1">
    <location>
        <begin position="1"/>
        <end position="32"/>
    </location>
</feature>
<sequence>MDRKAKFLPVSVLSLSLLLGAGTFTAPTQADAAQAYATAKAVTASAKASTGHSAVAKTTQKSHNEVVDEAVKLARKGKVRGSEFVVGKTLIDEVYEKWGDPNYPAEPDFPYDRYIPGMMHGEFFVAAGRGDVVYDIQVTGPQAVDHPLQEVTKAELIKQLGKPNKVTKDPFTGEKVLTYHPYKDKKPGKYELRFILSKKDNKHVSRVSVYSPEAAKPMGAD</sequence>
<evidence type="ECO:0000313" key="2">
    <source>
        <dbReference type="EMBL" id="MFC4075797.1"/>
    </source>
</evidence>
<reference evidence="3" key="1">
    <citation type="journal article" date="2019" name="Int. J. Syst. Evol. Microbiol.">
        <title>The Global Catalogue of Microorganisms (GCM) 10K type strain sequencing project: providing services to taxonomists for standard genome sequencing and annotation.</title>
        <authorList>
            <consortium name="The Broad Institute Genomics Platform"/>
            <consortium name="The Broad Institute Genome Sequencing Center for Infectious Disease"/>
            <person name="Wu L."/>
            <person name="Ma J."/>
        </authorList>
    </citation>
    <scope>NUCLEOTIDE SEQUENCE [LARGE SCALE GENOMIC DNA]</scope>
    <source>
        <strain evidence="3">IBRC-M 10813</strain>
    </source>
</reference>
<dbReference type="InterPro" id="IPR025453">
    <property type="entry name" value="DUF4309"/>
</dbReference>